<name>A0A7T0C3A1_9BACT</name>
<dbReference type="AlphaFoldDB" id="A0A7T0C3A1"/>
<gene>
    <name evidence="1" type="ORF">G3M78_10115</name>
</gene>
<organism evidence="1 2">
    <name type="scientific">Candidatus Nitrohelix vancouverensis</name>
    <dbReference type="NCBI Taxonomy" id="2705534"/>
    <lineage>
        <taxon>Bacteria</taxon>
        <taxon>Pseudomonadati</taxon>
        <taxon>Nitrospinota/Tectimicrobiota group</taxon>
        <taxon>Nitrospinota</taxon>
        <taxon>Nitrospinia</taxon>
        <taxon>Nitrospinales</taxon>
        <taxon>Nitrospinaceae</taxon>
        <taxon>Candidatus Nitrohelix</taxon>
    </lineage>
</organism>
<dbReference type="KEGG" id="nva:G3M78_10115"/>
<reference evidence="2" key="1">
    <citation type="submission" date="2020-02" db="EMBL/GenBank/DDBJ databases">
        <title>Genomic and physiological characterization of two novel Nitrospinaceae genera.</title>
        <authorList>
            <person name="Mueller A.J."/>
            <person name="Jung M.-Y."/>
            <person name="Strachan C.R."/>
            <person name="Herbold C.W."/>
            <person name="Kirkegaard R.H."/>
            <person name="Daims H."/>
        </authorList>
    </citation>
    <scope>NUCLEOTIDE SEQUENCE [LARGE SCALE GENOMIC DNA]</scope>
</reference>
<sequence length="83" mass="9400">MQEVVNGNGLKLEFTARDILNDMKSGSGRCMSSQAAIYMENSSITDQQVIVERYGADDRVAETTRFKLTEIKEAVVKFMDWCK</sequence>
<evidence type="ECO:0000313" key="1">
    <source>
        <dbReference type="EMBL" id="QPJ65725.1"/>
    </source>
</evidence>
<protein>
    <submittedName>
        <fullName evidence="1">Uncharacterized protein</fullName>
    </submittedName>
</protein>
<accession>A0A7T0C3A1</accession>
<dbReference type="Proteomes" id="UP000594464">
    <property type="component" value="Chromosome"/>
</dbReference>
<evidence type="ECO:0000313" key="2">
    <source>
        <dbReference type="Proteomes" id="UP000594464"/>
    </source>
</evidence>
<dbReference type="EMBL" id="CP048620">
    <property type="protein sequence ID" value="QPJ65725.1"/>
    <property type="molecule type" value="Genomic_DNA"/>
</dbReference>
<proteinExistence type="predicted"/>